<dbReference type="SMART" id="SM00504">
    <property type="entry name" value="Ubox"/>
    <property type="match status" value="1"/>
</dbReference>
<dbReference type="InterPro" id="IPR013083">
    <property type="entry name" value="Znf_RING/FYVE/PHD"/>
</dbReference>
<dbReference type="InterPro" id="IPR036537">
    <property type="entry name" value="Adaptor_Cbl_N_dom_sf"/>
</dbReference>
<dbReference type="InterPro" id="IPR045210">
    <property type="entry name" value="RING-Ubox_PUB"/>
</dbReference>
<dbReference type="Pfam" id="PF04564">
    <property type="entry name" value="U-box"/>
    <property type="match status" value="1"/>
</dbReference>
<dbReference type="GO" id="GO:0004842">
    <property type="term" value="F:ubiquitin-protein transferase activity"/>
    <property type="evidence" value="ECO:0007669"/>
    <property type="project" value="InterPro"/>
</dbReference>
<dbReference type="CDD" id="cd16664">
    <property type="entry name" value="RING-Ubox_PUB"/>
    <property type="match status" value="1"/>
</dbReference>
<proteinExistence type="predicted"/>
<comment type="caution">
    <text evidence="2">The sequence shown here is derived from an EMBL/GenBank/DDBJ whole genome shotgun (WGS) entry which is preliminary data.</text>
</comment>
<dbReference type="AlphaFoldDB" id="A0AAW1QQW6"/>
<dbReference type="GO" id="GO:0007166">
    <property type="term" value="P:cell surface receptor signaling pathway"/>
    <property type="evidence" value="ECO:0007669"/>
    <property type="project" value="InterPro"/>
</dbReference>
<dbReference type="PROSITE" id="PS51698">
    <property type="entry name" value="U_BOX"/>
    <property type="match status" value="1"/>
</dbReference>
<organism evidence="2 3">
    <name type="scientific">[Myrmecia] bisecta</name>
    <dbReference type="NCBI Taxonomy" id="41462"/>
    <lineage>
        <taxon>Eukaryota</taxon>
        <taxon>Viridiplantae</taxon>
        <taxon>Chlorophyta</taxon>
        <taxon>core chlorophytes</taxon>
        <taxon>Trebouxiophyceae</taxon>
        <taxon>Trebouxiales</taxon>
        <taxon>Trebouxiaceae</taxon>
        <taxon>Myrmecia</taxon>
    </lineage>
</organism>
<dbReference type="Gene3D" id="1.20.930.20">
    <property type="entry name" value="Adaptor protein Cbl, N-terminal domain"/>
    <property type="match status" value="1"/>
</dbReference>
<gene>
    <name evidence="2" type="ORF">WJX72_005920</name>
</gene>
<dbReference type="SUPFAM" id="SSF57850">
    <property type="entry name" value="RING/U-box"/>
    <property type="match status" value="1"/>
</dbReference>
<dbReference type="InterPro" id="IPR003613">
    <property type="entry name" value="Ubox_domain"/>
</dbReference>
<evidence type="ECO:0000313" key="3">
    <source>
        <dbReference type="Proteomes" id="UP001489004"/>
    </source>
</evidence>
<keyword evidence="3" id="KW-1185">Reference proteome</keyword>
<accession>A0AAW1QQW6</accession>
<dbReference type="CDD" id="cd21037">
    <property type="entry name" value="MLKL_NTD"/>
    <property type="match status" value="1"/>
</dbReference>
<protein>
    <recommendedName>
        <fullName evidence="1">U-box domain-containing protein</fullName>
    </recommendedName>
</protein>
<dbReference type="PANTHER" id="PTHR45958:SF18">
    <property type="entry name" value="U-BOX DOMAIN-CONTAINING PROTEIN"/>
    <property type="match status" value="1"/>
</dbReference>
<dbReference type="PANTHER" id="PTHR45958">
    <property type="entry name" value="RING-TYPE E3 UBIQUITIN TRANSFERASE"/>
    <property type="match status" value="1"/>
</dbReference>
<sequence length="372" mass="41002">MASLLPQVLQYAYHVAVAASQVRSNKKDCAALGKHLLDVKKVLEQEHWSSPPSQAALRGLQRALEDAEKLVKRCQEWSLPMALVLSHVTASEFQDVARCLTSSLQLLVAASLPEQRRQLQELSGTLLEHQFEAERATARLHGMIEAGVEQTNHGLYQMGAELKQQITAALQDTLAGVRGDDSQSTELKKQLEVEAQLAAKNTEKLEEYYLTTIVALLSEMEAGSSSTSATPVRSKAADPPPELFCPIGRELMSDPVLLVETGHTYERANIETWFAGGHRTCPVTGSVISSMLLAPNWTLKQMLGRQTRVQESSSFVRQAVKRYPPFAEFVLKSRLPINKESKDSAIEKAVAELSQITAEIEASLSRMRSNPT</sequence>
<evidence type="ECO:0000259" key="1">
    <source>
        <dbReference type="PROSITE" id="PS51698"/>
    </source>
</evidence>
<dbReference type="GO" id="GO:0016567">
    <property type="term" value="P:protein ubiquitination"/>
    <property type="evidence" value="ECO:0007669"/>
    <property type="project" value="InterPro"/>
</dbReference>
<dbReference type="Proteomes" id="UP001489004">
    <property type="component" value="Unassembled WGS sequence"/>
</dbReference>
<evidence type="ECO:0000313" key="2">
    <source>
        <dbReference type="EMBL" id="KAK9823849.1"/>
    </source>
</evidence>
<name>A0AAW1QQW6_9CHLO</name>
<dbReference type="Pfam" id="PF25055">
    <property type="entry name" value="DUF7792"/>
    <property type="match status" value="1"/>
</dbReference>
<dbReference type="InterPro" id="IPR059179">
    <property type="entry name" value="MLKL-like_MCAfunc"/>
</dbReference>
<dbReference type="InterPro" id="IPR052608">
    <property type="entry name" value="U-box_domain_protein"/>
</dbReference>
<dbReference type="EMBL" id="JALJOR010000002">
    <property type="protein sequence ID" value="KAK9823849.1"/>
    <property type="molecule type" value="Genomic_DNA"/>
</dbReference>
<feature type="domain" description="U-box" evidence="1">
    <location>
        <begin position="238"/>
        <end position="313"/>
    </location>
</feature>
<dbReference type="InterPro" id="IPR056694">
    <property type="entry name" value="DUF7792"/>
</dbReference>
<dbReference type="Gene3D" id="3.30.40.10">
    <property type="entry name" value="Zinc/RING finger domain, C3HC4 (zinc finger)"/>
    <property type="match status" value="1"/>
</dbReference>
<reference evidence="2 3" key="1">
    <citation type="journal article" date="2024" name="Nat. Commun.">
        <title>Phylogenomics reveals the evolutionary origins of lichenization in chlorophyte algae.</title>
        <authorList>
            <person name="Puginier C."/>
            <person name="Libourel C."/>
            <person name="Otte J."/>
            <person name="Skaloud P."/>
            <person name="Haon M."/>
            <person name="Grisel S."/>
            <person name="Petersen M."/>
            <person name="Berrin J.G."/>
            <person name="Delaux P.M."/>
            <person name="Dal Grande F."/>
            <person name="Keller J."/>
        </authorList>
    </citation>
    <scope>NUCLEOTIDE SEQUENCE [LARGE SCALE GENOMIC DNA]</scope>
    <source>
        <strain evidence="2 3">SAG 2043</strain>
    </source>
</reference>